<protein>
    <submittedName>
        <fullName evidence="2">Calcineurin-like phosphoesterase</fullName>
    </submittedName>
</protein>
<dbReference type="OrthoDB" id="5289869at2"/>
<name>A0A1Y6BND4_9BACT</name>
<evidence type="ECO:0000313" key="3">
    <source>
        <dbReference type="Proteomes" id="UP000192907"/>
    </source>
</evidence>
<reference evidence="3" key="1">
    <citation type="submission" date="2017-04" db="EMBL/GenBank/DDBJ databases">
        <authorList>
            <person name="Varghese N."/>
            <person name="Submissions S."/>
        </authorList>
    </citation>
    <scope>NUCLEOTIDE SEQUENCE [LARGE SCALE GENOMIC DNA]</scope>
    <source>
        <strain evidence="3">RKEM611</strain>
    </source>
</reference>
<evidence type="ECO:0000259" key="1">
    <source>
        <dbReference type="Pfam" id="PF00149"/>
    </source>
</evidence>
<dbReference type="AlphaFoldDB" id="A0A1Y6BND4"/>
<proteinExistence type="predicted"/>
<accession>A0A1Y6BND4</accession>
<dbReference type="PANTHER" id="PTHR43143:SF1">
    <property type="entry name" value="SERINE_THREONINE-PROTEIN PHOSPHATASE CPPED1"/>
    <property type="match status" value="1"/>
</dbReference>
<dbReference type="STRING" id="1513793.SAMN06296036_105175"/>
<dbReference type="InterPro" id="IPR004843">
    <property type="entry name" value="Calcineurin-like_PHP"/>
</dbReference>
<sequence length="260" mass="30095">MQYFKLSLFIVLCGCGDPSPWYHFQSQIYRSLTQKNLDLLREGTEDFEPFKVALTADPQVVVGFLQSCRTEINKRNDIDFSLLLGDLTDRSLGREFEWVADIIRDFRRPMLTVVGNHDGLIYGNDLYQKMFGDLNYSFIYNDVKFIMWNNNPYEWGYPDIAWLEQEIESHPRVVIGSHQPPGSVERYPEINAIWEGFYANPNVLGSVHGHLHNWIYREISGKPVLTVARVTDTNWGIMEFDDEGNLIFHKCQGSSCEALP</sequence>
<dbReference type="GO" id="GO:0016787">
    <property type="term" value="F:hydrolase activity"/>
    <property type="evidence" value="ECO:0007669"/>
    <property type="project" value="InterPro"/>
</dbReference>
<dbReference type="Pfam" id="PF00149">
    <property type="entry name" value="Metallophos"/>
    <property type="match status" value="1"/>
</dbReference>
<dbReference type="RefSeq" id="WP_132317357.1">
    <property type="nucleotide sequence ID" value="NZ_FWZT01000005.1"/>
</dbReference>
<evidence type="ECO:0000313" key="2">
    <source>
        <dbReference type="EMBL" id="SMF12538.1"/>
    </source>
</evidence>
<dbReference type="InterPro" id="IPR051918">
    <property type="entry name" value="STPP_CPPED1"/>
</dbReference>
<gene>
    <name evidence="2" type="ORF">SAMN06296036_105175</name>
</gene>
<keyword evidence="3" id="KW-1185">Reference proteome</keyword>
<dbReference type="EMBL" id="FWZT01000005">
    <property type="protein sequence ID" value="SMF12538.1"/>
    <property type="molecule type" value="Genomic_DNA"/>
</dbReference>
<dbReference type="SUPFAM" id="SSF56300">
    <property type="entry name" value="Metallo-dependent phosphatases"/>
    <property type="match status" value="1"/>
</dbReference>
<dbReference type="InterPro" id="IPR029052">
    <property type="entry name" value="Metallo-depent_PP-like"/>
</dbReference>
<dbReference type="PANTHER" id="PTHR43143">
    <property type="entry name" value="METALLOPHOSPHOESTERASE, CALCINEURIN SUPERFAMILY"/>
    <property type="match status" value="1"/>
</dbReference>
<organism evidence="2 3">
    <name type="scientific">Pseudobacteriovorax antillogorgiicola</name>
    <dbReference type="NCBI Taxonomy" id="1513793"/>
    <lineage>
        <taxon>Bacteria</taxon>
        <taxon>Pseudomonadati</taxon>
        <taxon>Bdellovibrionota</taxon>
        <taxon>Oligoflexia</taxon>
        <taxon>Oligoflexales</taxon>
        <taxon>Pseudobacteriovoracaceae</taxon>
        <taxon>Pseudobacteriovorax</taxon>
    </lineage>
</organism>
<dbReference type="Proteomes" id="UP000192907">
    <property type="component" value="Unassembled WGS sequence"/>
</dbReference>
<dbReference type="Gene3D" id="3.60.21.10">
    <property type="match status" value="1"/>
</dbReference>
<feature type="domain" description="Calcineurin-like phosphoesterase" evidence="1">
    <location>
        <begin position="51"/>
        <end position="213"/>
    </location>
</feature>